<organism evidence="1">
    <name type="scientific">Terrestrivirus sp</name>
    <dbReference type="NCBI Taxonomy" id="2487775"/>
    <lineage>
        <taxon>Viruses</taxon>
        <taxon>Varidnaviria</taxon>
        <taxon>Bamfordvirae</taxon>
        <taxon>Nucleocytoviricota</taxon>
        <taxon>Megaviricetes</taxon>
        <taxon>Imitervirales</taxon>
        <taxon>Mimiviridae</taxon>
        <taxon>Klosneuvirinae</taxon>
    </lineage>
</organism>
<dbReference type="InterPro" id="IPR011042">
    <property type="entry name" value="6-blade_b-propeller_TolB-like"/>
</dbReference>
<dbReference type="NCBIfam" id="TIGR03118">
    <property type="entry name" value="PEPCTERM_chp_1"/>
    <property type="match status" value="1"/>
</dbReference>
<proteinExistence type="predicted"/>
<sequence length="309" mass="33433">MTQTYKQINLISNNSLVYHSEHEDPNLVDAWGIVSEDDTTFIASNGPGFVIEYEKHGAKYINVPNGGNPSGLTMNKSYGFAVTSGSKTARSKLIVVTENGIIAAYSPSVDEFNFITVVNDSVGISPSVFKGIAQLGDRIYVTDFRNAKVNSYNSSFSPILPTAFADPSIPAGFAPFGITAIHDKLYVSYALQDSAKHDDVAGPGNGYINVFDLNGNLLTRLVSQGPLNSPWAMIRIDDRIVVGNFGDGAINTFTLDGCFIHDILNPNINGLWGLLLKDSKLYFTAGPNSENDGLYGYVDIYNESCNPTC</sequence>
<evidence type="ECO:0000313" key="1">
    <source>
        <dbReference type="EMBL" id="AYV75141.1"/>
    </source>
</evidence>
<accession>A0A3G4ZM80</accession>
<dbReference type="SUPFAM" id="SSF63825">
    <property type="entry name" value="YWTD domain"/>
    <property type="match status" value="1"/>
</dbReference>
<gene>
    <name evidence="1" type="ORF">Terrestrivirus1_15</name>
</gene>
<reference evidence="1" key="1">
    <citation type="submission" date="2018-10" db="EMBL/GenBank/DDBJ databases">
        <title>Hidden diversity of soil giant viruses.</title>
        <authorList>
            <person name="Schulz F."/>
            <person name="Alteio L."/>
            <person name="Goudeau D."/>
            <person name="Ryan E.M."/>
            <person name="Malmstrom R.R."/>
            <person name="Blanchard J."/>
            <person name="Woyke T."/>
        </authorList>
    </citation>
    <scope>NUCLEOTIDE SEQUENCE</scope>
    <source>
        <strain evidence="1">TEV1</strain>
    </source>
</reference>
<dbReference type="Gene3D" id="2.120.10.30">
    <property type="entry name" value="TolB, C-terminal domain"/>
    <property type="match status" value="1"/>
</dbReference>
<dbReference type="EMBL" id="MK071979">
    <property type="protein sequence ID" value="AYV75141.1"/>
    <property type="molecule type" value="Genomic_DNA"/>
</dbReference>
<dbReference type="InterPro" id="IPR017549">
    <property type="entry name" value="APMV_L690"/>
</dbReference>
<name>A0A3G4ZM80_9VIRU</name>
<protein>
    <submittedName>
        <fullName evidence="1">TIGR03118 family protein</fullName>
    </submittedName>
</protein>